<dbReference type="PROSITE" id="PS00718">
    <property type="entry name" value="SIGMA54_2"/>
    <property type="match status" value="1"/>
</dbReference>
<dbReference type="GO" id="GO:0016779">
    <property type="term" value="F:nucleotidyltransferase activity"/>
    <property type="evidence" value="ECO:0007669"/>
    <property type="project" value="UniProtKB-KW"/>
</dbReference>
<dbReference type="PRINTS" id="PR00045">
    <property type="entry name" value="SIGMA54FCT"/>
</dbReference>
<dbReference type="EMBL" id="LGCL01000002">
    <property type="protein sequence ID" value="KPL81117.1"/>
    <property type="molecule type" value="Genomic_DNA"/>
</dbReference>
<feature type="domain" description="RNA polymerase sigma factor 54 DNA-binding" evidence="9">
    <location>
        <begin position="322"/>
        <end position="463"/>
    </location>
</feature>
<dbReference type="GO" id="GO:0006352">
    <property type="term" value="P:DNA-templated transcription initiation"/>
    <property type="evidence" value="ECO:0007669"/>
    <property type="project" value="InterPro"/>
</dbReference>
<dbReference type="Proteomes" id="UP000050417">
    <property type="component" value="Unassembled WGS sequence"/>
</dbReference>
<dbReference type="InterPro" id="IPR000394">
    <property type="entry name" value="RNA_pol_sigma_54"/>
</dbReference>
<keyword evidence="2" id="KW-0240">DNA-directed RNA polymerase</keyword>
<evidence type="ECO:0000259" key="9">
    <source>
        <dbReference type="Pfam" id="PF04552"/>
    </source>
</evidence>
<evidence type="ECO:0000259" key="10">
    <source>
        <dbReference type="Pfam" id="PF04963"/>
    </source>
</evidence>
<reference evidence="11 12" key="1">
    <citation type="submission" date="2015-07" db="EMBL/GenBank/DDBJ databases">
        <title>Genome sequence of Ornatilinea apprima DSM 23815.</title>
        <authorList>
            <person name="Hemp J."/>
            <person name="Ward L.M."/>
            <person name="Pace L.A."/>
            <person name="Fischer W.W."/>
        </authorList>
    </citation>
    <scope>NUCLEOTIDE SEQUENCE [LARGE SCALE GENOMIC DNA]</scope>
    <source>
        <strain evidence="11 12">P3M-1</strain>
    </source>
</reference>
<organism evidence="11 12">
    <name type="scientific">Ornatilinea apprima</name>
    <dbReference type="NCBI Taxonomy" id="1134406"/>
    <lineage>
        <taxon>Bacteria</taxon>
        <taxon>Bacillati</taxon>
        <taxon>Chloroflexota</taxon>
        <taxon>Anaerolineae</taxon>
        <taxon>Anaerolineales</taxon>
        <taxon>Anaerolineaceae</taxon>
        <taxon>Ornatilinea</taxon>
    </lineage>
</organism>
<dbReference type="PATRIC" id="fig|1134406.4.peg.3583"/>
<evidence type="ECO:0000256" key="5">
    <source>
        <dbReference type="ARBA" id="ARBA00023015"/>
    </source>
</evidence>
<evidence type="ECO:0000256" key="1">
    <source>
        <dbReference type="ARBA" id="ARBA00008798"/>
    </source>
</evidence>
<evidence type="ECO:0000256" key="8">
    <source>
        <dbReference type="ARBA" id="ARBA00023163"/>
    </source>
</evidence>
<proteinExistence type="inferred from homology"/>
<dbReference type="Gene3D" id="1.10.10.1330">
    <property type="entry name" value="RNA polymerase sigma-54 factor, core-binding domain"/>
    <property type="match status" value="1"/>
</dbReference>
<dbReference type="RefSeq" id="WP_075061070.1">
    <property type="nucleotide sequence ID" value="NZ_LGCL01000002.1"/>
</dbReference>
<evidence type="ECO:0000313" key="11">
    <source>
        <dbReference type="EMBL" id="KPL81117.1"/>
    </source>
</evidence>
<keyword evidence="3" id="KW-0808">Transferase</keyword>
<dbReference type="InterPro" id="IPR007046">
    <property type="entry name" value="RNA_pol_sigma_54_core-bd"/>
</dbReference>
<dbReference type="GO" id="GO:0001216">
    <property type="term" value="F:DNA-binding transcription activator activity"/>
    <property type="evidence" value="ECO:0007669"/>
    <property type="project" value="InterPro"/>
</dbReference>
<dbReference type="PIRSF" id="PIRSF000774">
    <property type="entry name" value="RpoN"/>
    <property type="match status" value="1"/>
</dbReference>
<dbReference type="Pfam" id="PF04552">
    <property type="entry name" value="Sigma54_DBD"/>
    <property type="match status" value="1"/>
</dbReference>
<feature type="domain" description="RNA polymerase sigma factor 54 core-binding" evidence="10">
    <location>
        <begin position="109"/>
        <end position="286"/>
    </location>
</feature>
<sequence length="469" mass="52681">MFQLHTQSIRPLTTAHLAQTMTLLSLTVDELRQQIDSELAANPALELVEERRCPTCKRILPDSGACPVCSSPNNLGQDEPLVFISPRDDFFSKEKSSEDEADYGADSFSTVVEDLPTYVLRQIAPDLEVADRRVAAHLLTHLDDDGLLDSNSIPELARYYHIPISRILEIQKLIQHADPIGVGSCSPNEAMLVQLDVLQDVSDIPPLAYSLIADGMSLLSRHQYAELAKKYHSTAAAVQDAFQFISENLNPYPARTHWGDVRQPAADTAEVYHHPDIIIGHINEDTSMPLVVEIIMPISGTLQINPMFRKAIKQVDESKKEEWKSDIERASLLVKCLQQRNHTMQRLLLEVVQRQKEAILIGDRHMVSLTRVELARQLDVHESTISRAVAKKTVQLPNKKIVPLASFFDRSLNVRTVLCDLIARENRPLSDAELVKMLAKEGFQVARRTVAKYRAMEGILPALLRHNPV</sequence>
<dbReference type="PROSITE" id="PS50044">
    <property type="entry name" value="SIGMA54_3"/>
    <property type="match status" value="1"/>
</dbReference>
<dbReference type="PANTHER" id="PTHR32248">
    <property type="entry name" value="RNA POLYMERASE SIGMA-54 FACTOR"/>
    <property type="match status" value="1"/>
</dbReference>
<dbReference type="GO" id="GO:0016987">
    <property type="term" value="F:sigma factor activity"/>
    <property type="evidence" value="ECO:0007669"/>
    <property type="project" value="UniProtKB-KW"/>
</dbReference>
<dbReference type="OrthoDB" id="9814402at2"/>
<dbReference type="AlphaFoldDB" id="A0A0P6Y6Q5"/>
<gene>
    <name evidence="11" type="ORF">ADN00_00925</name>
</gene>
<evidence type="ECO:0000256" key="4">
    <source>
        <dbReference type="ARBA" id="ARBA00022695"/>
    </source>
</evidence>
<accession>A0A0P6Y6Q5</accession>
<name>A0A0P6Y6Q5_9CHLR</name>
<dbReference type="GO" id="GO:0000428">
    <property type="term" value="C:DNA-directed RNA polymerase complex"/>
    <property type="evidence" value="ECO:0007669"/>
    <property type="project" value="UniProtKB-KW"/>
</dbReference>
<keyword evidence="7" id="KW-0238">DNA-binding</keyword>
<dbReference type="PANTHER" id="PTHR32248:SF4">
    <property type="entry name" value="RNA POLYMERASE SIGMA-54 FACTOR"/>
    <property type="match status" value="1"/>
</dbReference>
<dbReference type="GO" id="GO:0003677">
    <property type="term" value="F:DNA binding"/>
    <property type="evidence" value="ECO:0007669"/>
    <property type="project" value="UniProtKB-KW"/>
</dbReference>
<keyword evidence="4" id="KW-0548">Nucleotidyltransferase</keyword>
<protein>
    <recommendedName>
        <fullName evidence="13">RNA polymerase sigma-54 factor</fullName>
    </recommendedName>
</protein>
<evidence type="ECO:0000256" key="3">
    <source>
        <dbReference type="ARBA" id="ARBA00022679"/>
    </source>
</evidence>
<evidence type="ECO:0000313" key="12">
    <source>
        <dbReference type="Proteomes" id="UP000050417"/>
    </source>
</evidence>
<keyword evidence="5" id="KW-0805">Transcription regulation</keyword>
<comment type="caution">
    <text evidence="11">The sequence shown here is derived from an EMBL/GenBank/DDBJ whole genome shotgun (WGS) entry which is preliminary data.</text>
</comment>
<keyword evidence="12" id="KW-1185">Reference proteome</keyword>
<dbReference type="STRING" id="1134406.ADN00_00925"/>
<dbReference type="Pfam" id="PF00309">
    <property type="entry name" value="Sigma54_AID"/>
    <property type="match status" value="1"/>
</dbReference>
<dbReference type="Gene3D" id="1.10.10.60">
    <property type="entry name" value="Homeodomain-like"/>
    <property type="match status" value="1"/>
</dbReference>
<keyword evidence="6" id="KW-0731">Sigma factor</keyword>
<evidence type="ECO:0008006" key="13">
    <source>
        <dbReference type="Google" id="ProtNLM"/>
    </source>
</evidence>
<evidence type="ECO:0000256" key="7">
    <source>
        <dbReference type="ARBA" id="ARBA00023125"/>
    </source>
</evidence>
<comment type="similarity">
    <text evidence="1">Belongs to the sigma-54 factor family.</text>
</comment>
<dbReference type="InterPro" id="IPR038709">
    <property type="entry name" value="RpoN_core-bd_sf"/>
</dbReference>
<evidence type="ECO:0000256" key="2">
    <source>
        <dbReference type="ARBA" id="ARBA00022478"/>
    </source>
</evidence>
<dbReference type="Pfam" id="PF04963">
    <property type="entry name" value="Sigma54_CBD"/>
    <property type="match status" value="1"/>
</dbReference>
<dbReference type="InterPro" id="IPR007634">
    <property type="entry name" value="RNA_pol_sigma_54_DNA-bd"/>
</dbReference>
<keyword evidence="8" id="KW-0804">Transcription</keyword>
<evidence type="ECO:0000256" key="6">
    <source>
        <dbReference type="ARBA" id="ARBA00023082"/>
    </source>
</evidence>